<dbReference type="PANTHER" id="PTHR24286">
    <property type="entry name" value="CYTOCHROME P450 26"/>
    <property type="match status" value="1"/>
</dbReference>
<comment type="pathway">
    <text evidence="13">Plant hormone biosynthesis; gibberellin biosynthesis.</text>
</comment>
<dbReference type="PRINTS" id="PR00385">
    <property type="entry name" value="P450"/>
</dbReference>
<evidence type="ECO:0008006" key="18">
    <source>
        <dbReference type="Google" id="ProtNLM"/>
    </source>
</evidence>
<dbReference type="GO" id="GO:0009686">
    <property type="term" value="P:gibberellin biosynthetic process"/>
    <property type="evidence" value="ECO:0007669"/>
    <property type="project" value="UniProtKB-ARBA"/>
</dbReference>
<feature type="signal peptide" evidence="15">
    <location>
        <begin position="1"/>
        <end position="18"/>
    </location>
</feature>
<keyword evidence="7" id="KW-0479">Metal-binding</keyword>
<dbReference type="GO" id="GO:0005506">
    <property type="term" value="F:iron ion binding"/>
    <property type="evidence" value="ECO:0007669"/>
    <property type="project" value="InterPro"/>
</dbReference>
<dbReference type="InterPro" id="IPR001128">
    <property type="entry name" value="Cyt_P450"/>
</dbReference>
<dbReference type="PRINTS" id="PR00463">
    <property type="entry name" value="EP450I"/>
</dbReference>
<comment type="caution">
    <text evidence="16">The sequence shown here is derived from an EMBL/GenBank/DDBJ whole genome shotgun (WGS) entry which is preliminary data.</text>
</comment>
<dbReference type="GO" id="GO:0020037">
    <property type="term" value="F:heme binding"/>
    <property type="evidence" value="ECO:0007669"/>
    <property type="project" value="InterPro"/>
</dbReference>
<proteinExistence type="inferred from homology"/>
<evidence type="ECO:0000256" key="6">
    <source>
        <dbReference type="ARBA" id="ARBA00022692"/>
    </source>
</evidence>
<dbReference type="PANTHER" id="PTHR24286:SF356">
    <property type="entry name" value="ENT-KAURENOIC ACID OXIDASE 2"/>
    <property type="match status" value="1"/>
</dbReference>
<dbReference type="Pfam" id="PF00067">
    <property type="entry name" value="p450"/>
    <property type="match status" value="2"/>
</dbReference>
<name>A0A9Q1JSV0_9CARY</name>
<dbReference type="CDD" id="cd11043">
    <property type="entry name" value="CYP90-like"/>
    <property type="match status" value="2"/>
</dbReference>
<evidence type="ECO:0000313" key="17">
    <source>
        <dbReference type="Proteomes" id="UP001153076"/>
    </source>
</evidence>
<evidence type="ECO:0000256" key="14">
    <source>
        <dbReference type="ARBA" id="ARBA00059142"/>
    </source>
</evidence>
<evidence type="ECO:0000256" key="1">
    <source>
        <dbReference type="ARBA" id="ARBA00001971"/>
    </source>
</evidence>
<evidence type="ECO:0000256" key="5">
    <source>
        <dbReference type="ARBA" id="ARBA00022617"/>
    </source>
</evidence>
<dbReference type="PROSITE" id="PS00086">
    <property type="entry name" value="CYTOCHROME_P450"/>
    <property type="match status" value="2"/>
</dbReference>
<comment type="cofactor">
    <cofactor evidence="1">
        <name>heme</name>
        <dbReference type="ChEBI" id="CHEBI:30413"/>
    </cofactor>
</comment>
<dbReference type="FunFam" id="1.10.630.10:FF:000052">
    <property type="entry name" value="Ent-kaurenoic acid oxidase"/>
    <property type="match status" value="2"/>
</dbReference>
<evidence type="ECO:0000256" key="4">
    <source>
        <dbReference type="ARBA" id="ARBA00010617"/>
    </source>
</evidence>
<dbReference type="InterPro" id="IPR036396">
    <property type="entry name" value="Cyt_P450_sf"/>
</dbReference>
<keyword evidence="15" id="KW-0732">Signal</keyword>
<evidence type="ECO:0000256" key="3">
    <source>
        <dbReference type="ARBA" id="ARBA00004972"/>
    </source>
</evidence>
<dbReference type="Proteomes" id="UP001153076">
    <property type="component" value="Unassembled WGS sequence"/>
</dbReference>
<evidence type="ECO:0000256" key="9">
    <source>
        <dbReference type="ARBA" id="ARBA00023002"/>
    </source>
</evidence>
<comment type="subcellular location">
    <subcellularLocation>
        <location evidence="2">Membrane</location>
        <topology evidence="2">Single-pass membrane protein</topology>
    </subcellularLocation>
</comment>
<dbReference type="GO" id="GO:0005783">
    <property type="term" value="C:endoplasmic reticulum"/>
    <property type="evidence" value="ECO:0007669"/>
    <property type="project" value="TreeGrafter"/>
</dbReference>
<keyword evidence="9" id="KW-0560">Oxidoreductase</keyword>
<evidence type="ECO:0000313" key="16">
    <source>
        <dbReference type="EMBL" id="KAJ8430433.1"/>
    </source>
</evidence>
<sequence length="942" mass="108574">MMWWVGGVLVGLSVLAKAVLERANSWLHETKLGKEKKRNLPPGDLGLPFIGNMWSFLKAFKSSNPDSFLSSFITRYGKTGIYKAFMFGNPSIIVTSPETCRKVLIDDENFTPGWPVATTDLVGKKSFAAISREDHRRLKRLTAAPINGHEALSIYLPYIEHIVQTCLSKFTRMGEIELLNETRKLTFRVIMYIFLSSESEHIMELLEKEYTMLNNGIRSMAVNLPGFAYHEGLKARKRLVSMLQNIVDERRGLRRDGVAIKAKKDMLDALLEVEDEDGKKMTDEEIIDLLVMYLNAGHESTGHMMMWTTLLLHKHPECLQKAKAEQEEIIKNRPVGQKGLTLNEIRQMKYLSQVMDETLRWVTFSYVVFRKATKDVNINGYIIPKGWKVLIWFRTVHLDPEIWPEPMKFNPDRWDGFTPKAGTFIPFGVGSRLCPGNSLAKVEVMTFLHHFLLNYREMMWWVGGVLVGLSVLAKVVLERTNGWLHETKLGEEKKRNLPPGDLGLPFIGNMWSFLKAFKSSNPDSFLSSFITRYGKTGIYKALMFGNPSVIVTTPENCRKVLNDDENFKPGWPVSTRELIGRKSFVSISYEEHKRLRRLTAAPINGHEVLTFYVGYIEEMVQTSLSKWSRMGEIEFLTQLRKLTFQIIMYIFLSSESENIMEVLEKEYTTLNCGVRSMAINLPGFAFHKALQARKRLVLALQSIIDERKAQKRDRVAIKAKKDMMDALLEVEDENGKKLTDEETIDLLLMYLNAGHESSGHSITWATVLLQQHPEFLRKAKAEQQEIVKNRPAEQTGLTLKEIRQMKYLSQVVDEVLRWLTFSFVVFREATKDVNLSGYLIPKGWKVLVWFRSVHFDPEYWPEPMKFNPERWHDLTPKAGTFLPFGAGSHLCPGNDLAKLEIMIFLHYFLLNYRLDRVNPDCPIQYLPHRRPKDNCLAKVRRV</sequence>
<keyword evidence="10" id="KW-0408">Iron</keyword>
<comment type="similarity">
    <text evidence="4">Belongs to the cytochrome P450 family.</text>
</comment>
<evidence type="ECO:0000256" key="10">
    <source>
        <dbReference type="ARBA" id="ARBA00023004"/>
    </source>
</evidence>
<dbReference type="EMBL" id="JAKOGI010000795">
    <property type="protein sequence ID" value="KAJ8430433.1"/>
    <property type="molecule type" value="Genomic_DNA"/>
</dbReference>
<evidence type="ECO:0000256" key="13">
    <source>
        <dbReference type="ARBA" id="ARBA00037909"/>
    </source>
</evidence>
<dbReference type="Gene3D" id="1.10.630.10">
    <property type="entry name" value="Cytochrome P450"/>
    <property type="match status" value="2"/>
</dbReference>
<dbReference type="AlphaFoldDB" id="A0A9Q1JSV0"/>
<evidence type="ECO:0000256" key="8">
    <source>
        <dbReference type="ARBA" id="ARBA00022989"/>
    </source>
</evidence>
<dbReference type="InterPro" id="IPR002401">
    <property type="entry name" value="Cyt_P450_E_grp-I"/>
</dbReference>
<keyword evidence="11" id="KW-0503">Monooxygenase</keyword>
<accession>A0A9Q1JSV0</accession>
<organism evidence="16 17">
    <name type="scientific">Carnegiea gigantea</name>
    <dbReference type="NCBI Taxonomy" id="171969"/>
    <lineage>
        <taxon>Eukaryota</taxon>
        <taxon>Viridiplantae</taxon>
        <taxon>Streptophyta</taxon>
        <taxon>Embryophyta</taxon>
        <taxon>Tracheophyta</taxon>
        <taxon>Spermatophyta</taxon>
        <taxon>Magnoliopsida</taxon>
        <taxon>eudicotyledons</taxon>
        <taxon>Gunneridae</taxon>
        <taxon>Pentapetalae</taxon>
        <taxon>Caryophyllales</taxon>
        <taxon>Cactineae</taxon>
        <taxon>Cactaceae</taxon>
        <taxon>Cactoideae</taxon>
        <taxon>Echinocereeae</taxon>
        <taxon>Carnegiea</taxon>
    </lineage>
</organism>
<evidence type="ECO:0000256" key="11">
    <source>
        <dbReference type="ARBA" id="ARBA00023033"/>
    </source>
</evidence>
<keyword evidence="12" id="KW-0472">Membrane</keyword>
<keyword evidence="8" id="KW-1133">Transmembrane helix</keyword>
<reference evidence="16" key="1">
    <citation type="submission" date="2022-04" db="EMBL/GenBank/DDBJ databases">
        <title>Carnegiea gigantea Genome sequencing and assembly v2.</title>
        <authorList>
            <person name="Copetti D."/>
            <person name="Sanderson M.J."/>
            <person name="Burquez A."/>
            <person name="Wojciechowski M.F."/>
        </authorList>
    </citation>
    <scope>NUCLEOTIDE SEQUENCE</scope>
    <source>
        <strain evidence="16">SGP5-SGP5p</strain>
        <tissue evidence="16">Aerial part</tissue>
    </source>
</reference>
<dbReference type="InterPro" id="IPR017972">
    <property type="entry name" value="Cyt_P450_CS"/>
</dbReference>
<comment type="function">
    <text evidence="14">Catalyzes three successive oxidations of ent-kaurenoic acid giving gibberellin 12 (GA12), a key step in gibberellins (GAs) biosynthesis. GAs, which are involved many processes, including stem elongation, play a central role in plant development.</text>
</comment>
<dbReference type="GO" id="GO:0016132">
    <property type="term" value="P:brassinosteroid biosynthetic process"/>
    <property type="evidence" value="ECO:0007669"/>
    <property type="project" value="TreeGrafter"/>
</dbReference>
<dbReference type="GO" id="GO:0016020">
    <property type="term" value="C:membrane"/>
    <property type="evidence" value="ECO:0007669"/>
    <property type="project" value="UniProtKB-SubCell"/>
</dbReference>
<keyword evidence="6" id="KW-0812">Transmembrane</keyword>
<evidence type="ECO:0000256" key="12">
    <source>
        <dbReference type="ARBA" id="ARBA00023136"/>
    </source>
</evidence>
<gene>
    <name evidence="16" type="ORF">Cgig2_025860</name>
</gene>
<dbReference type="OrthoDB" id="1470350at2759"/>
<dbReference type="GO" id="GO:0010268">
    <property type="term" value="P:brassinosteroid homeostasis"/>
    <property type="evidence" value="ECO:0007669"/>
    <property type="project" value="TreeGrafter"/>
</dbReference>
<evidence type="ECO:0000256" key="2">
    <source>
        <dbReference type="ARBA" id="ARBA00004167"/>
    </source>
</evidence>
<dbReference type="GO" id="GO:0016125">
    <property type="term" value="P:sterol metabolic process"/>
    <property type="evidence" value="ECO:0007669"/>
    <property type="project" value="TreeGrafter"/>
</dbReference>
<evidence type="ECO:0000256" key="7">
    <source>
        <dbReference type="ARBA" id="ARBA00022723"/>
    </source>
</evidence>
<comment type="pathway">
    <text evidence="3">Hormone biosynthesis.</text>
</comment>
<dbReference type="GO" id="GO:0051777">
    <property type="term" value="F:ent-kaurenoic acid monooxygenase activity"/>
    <property type="evidence" value="ECO:0007669"/>
    <property type="project" value="UniProtKB-ARBA"/>
</dbReference>
<keyword evidence="5" id="KW-0349">Heme</keyword>
<dbReference type="SUPFAM" id="SSF48264">
    <property type="entry name" value="Cytochrome P450"/>
    <property type="match status" value="2"/>
</dbReference>
<protein>
    <recommendedName>
        <fullName evidence="18">Cytochrome P450</fullName>
    </recommendedName>
</protein>
<evidence type="ECO:0000256" key="15">
    <source>
        <dbReference type="SAM" id="SignalP"/>
    </source>
</evidence>
<keyword evidence="17" id="KW-1185">Reference proteome</keyword>
<feature type="chain" id="PRO_5040497362" description="Cytochrome P450" evidence="15">
    <location>
        <begin position="19"/>
        <end position="942"/>
    </location>
</feature>